<evidence type="ECO:0000313" key="2">
    <source>
        <dbReference type="Proteomes" id="UP001307889"/>
    </source>
</evidence>
<accession>A0ABN7AD35</accession>
<name>A0ABN7AD35_9HEMI</name>
<evidence type="ECO:0000313" key="1">
    <source>
        <dbReference type="EMBL" id="BES90185.1"/>
    </source>
</evidence>
<protein>
    <submittedName>
        <fullName evidence="1">Uncharacterized protein</fullName>
    </submittedName>
</protein>
<keyword evidence="2" id="KW-1185">Reference proteome</keyword>
<dbReference type="Proteomes" id="UP001307889">
    <property type="component" value="Chromosome 2"/>
</dbReference>
<reference evidence="1 2" key="1">
    <citation type="submission" date="2023-09" db="EMBL/GenBank/DDBJ databases">
        <title>Nesidiocoris tenuis whole genome shotgun sequence.</title>
        <authorList>
            <person name="Shibata T."/>
            <person name="Shimoda M."/>
            <person name="Kobayashi T."/>
            <person name="Uehara T."/>
        </authorList>
    </citation>
    <scope>NUCLEOTIDE SEQUENCE [LARGE SCALE GENOMIC DNA]</scope>
    <source>
        <strain evidence="1 2">Japan</strain>
    </source>
</reference>
<proteinExistence type="predicted"/>
<gene>
    <name evidence="1" type="ORF">NTJ_02993</name>
</gene>
<organism evidence="1 2">
    <name type="scientific">Nesidiocoris tenuis</name>
    <dbReference type="NCBI Taxonomy" id="355587"/>
    <lineage>
        <taxon>Eukaryota</taxon>
        <taxon>Metazoa</taxon>
        <taxon>Ecdysozoa</taxon>
        <taxon>Arthropoda</taxon>
        <taxon>Hexapoda</taxon>
        <taxon>Insecta</taxon>
        <taxon>Pterygota</taxon>
        <taxon>Neoptera</taxon>
        <taxon>Paraneoptera</taxon>
        <taxon>Hemiptera</taxon>
        <taxon>Heteroptera</taxon>
        <taxon>Panheteroptera</taxon>
        <taxon>Cimicomorpha</taxon>
        <taxon>Miridae</taxon>
        <taxon>Dicyphina</taxon>
        <taxon>Nesidiocoris</taxon>
    </lineage>
</organism>
<sequence>MAPPTGDQNYGDGIPSTRLENCPKFEPVIGIIKARDEKNMEKVKLEQEAAKDVKTKRHVTFCLTEPPSRDVVLSEQEKLIRYIDENIIVKDLKFIGPFGERIGIR</sequence>
<dbReference type="EMBL" id="AP028910">
    <property type="protein sequence ID" value="BES90185.1"/>
    <property type="molecule type" value="Genomic_DNA"/>
</dbReference>